<accession>A0A5P1F977</accession>
<dbReference type="AlphaFoldDB" id="A0A5P1F977"/>
<evidence type="ECO:0000313" key="1">
    <source>
        <dbReference type="EMBL" id="ONK73299.1"/>
    </source>
</evidence>
<name>A0A5P1F977_ASPOF</name>
<protein>
    <submittedName>
        <fullName evidence="1">Uncharacterized protein</fullName>
    </submittedName>
</protein>
<evidence type="ECO:0000313" key="2">
    <source>
        <dbReference type="Proteomes" id="UP000243459"/>
    </source>
</evidence>
<keyword evidence="2" id="KW-1185">Reference proteome</keyword>
<organism evidence="1 2">
    <name type="scientific">Asparagus officinalis</name>
    <name type="common">Garden asparagus</name>
    <dbReference type="NCBI Taxonomy" id="4686"/>
    <lineage>
        <taxon>Eukaryota</taxon>
        <taxon>Viridiplantae</taxon>
        <taxon>Streptophyta</taxon>
        <taxon>Embryophyta</taxon>
        <taxon>Tracheophyta</taxon>
        <taxon>Spermatophyta</taxon>
        <taxon>Magnoliopsida</taxon>
        <taxon>Liliopsida</taxon>
        <taxon>Asparagales</taxon>
        <taxon>Asparagaceae</taxon>
        <taxon>Asparagoideae</taxon>
        <taxon>Asparagus</taxon>
    </lineage>
</organism>
<proteinExistence type="predicted"/>
<gene>
    <name evidence="1" type="ORF">A4U43_C04F29480</name>
</gene>
<dbReference type="Proteomes" id="UP000243459">
    <property type="component" value="Chromosome 4"/>
</dbReference>
<sequence>MAPNEAAELESDQIGGSESRKSVIWWKMETTTFRGKRQKLNNFEFVPRMPAPLPVVADSKMERKRMRFEKGQDRSDPGRCRCKSRIGLERARTF</sequence>
<dbReference type="EMBL" id="CM007384">
    <property type="protein sequence ID" value="ONK73299.1"/>
    <property type="molecule type" value="Genomic_DNA"/>
</dbReference>
<dbReference type="Gramene" id="ONK73299">
    <property type="protein sequence ID" value="ONK73299"/>
    <property type="gene ID" value="A4U43_C04F29480"/>
</dbReference>
<reference evidence="2" key="1">
    <citation type="journal article" date="2017" name="Nat. Commun.">
        <title>The asparagus genome sheds light on the origin and evolution of a young Y chromosome.</title>
        <authorList>
            <person name="Harkess A."/>
            <person name="Zhou J."/>
            <person name="Xu C."/>
            <person name="Bowers J.E."/>
            <person name="Van der Hulst R."/>
            <person name="Ayyampalayam S."/>
            <person name="Mercati F."/>
            <person name="Riccardi P."/>
            <person name="McKain M.R."/>
            <person name="Kakrana A."/>
            <person name="Tang H."/>
            <person name="Ray J."/>
            <person name="Groenendijk J."/>
            <person name="Arikit S."/>
            <person name="Mathioni S.M."/>
            <person name="Nakano M."/>
            <person name="Shan H."/>
            <person name="Telgmann-Rauber A."/>
            <person name="Kanno A."/>
            <person name="Yue Z."/>
            <person name="Chen H."/>
            <person name="Li W."/>
            <person name="Chen Y."/>
            <person name="Xu X."/>
            <person name="Zhang Y."/>
            <person name="Luo S."/>
            <person name="Chen H."/>
            <person name="Gao J."/>
            <person name="Mao Z."/>
            <person name="Pires J.C."/>
            <person name="Luo M."/>
            <person name="Kudrna D."/>
            <person name="Wing R.A."/>
            <person name="Meyers B.C."/>
            <person name="Yi K."/>
            <person name="Kong H."/>
            <person name="Lavrijsen P."/>
            <person name="Sunseri F."/>
            <person name="Falavigna A."/>
            <person name="Ye Y."/>
            <person name="Leebens-Mack J.H."/>
            <person name="Chen G."/>
        </authorList>
    </citation>
    <scope>NUCLEOTIDE SEQUENCE [LARGE SCALE GENOMIC DNA]</scope>
    <source>
        <strain evidence="2">cv. DH0086</strain>
    </source>
</reference>